<dbReference type="Pfam" id="PF13460">
    <property type="entry name" value="NAD_binding_10"/>
    <property type="match status" value="1"/>
</dbReference>
<reference evidence="3 4" key="1">
    <citation type="submission" date="2015-10" db="EMBL/GenBank/DDBJ databases">
        <title>Full genome of DAOMC 229536 Phialocephala scopiformis, a fungal endophyte of spruce producing the potent anti-insectan compound rugulosin.</title>
        <authorList>
            <consortium name="DOE Joint Genome Institute"/>
            <person name="Walker A.K."/>
            <person name="Frasz S.L."/>
            <person name="Seifert K.A."/>
            <person name="Miller J.D."/>
            <person name="Mondo S.J."/>
            <person name="Labutti K."/>
            <person name="Lipzen A."/>
            <person name="Dockter R."/>
            <person name="Kennedy M."/>
            <person name="Grigoriev I.V."/>
            <person name="Spatafora J.W."/>
        </authorList>
    </citation>
    <scope>NUCLEOTIDE SEQUENCE [LARGE SCALE GENOMIC DNA]</scope>
    <source>
        <strain evidence="3 4">CBS 120377</strain>
    </source>
</reference>
<dbReference type="PANTHER" id="PTHR43355:SF2">
    <property type="entry name" value="FLAVIN REDUCTASE (NADPH)"/>
    <property type="match status" value="1"/>
</dbReference>
<dbReference type="EMBL" id="KQ947433">
    <property type="protein sequence ID" value="KUJ08966.1"/>
    <property type="molecule type" value="Genomic_DNA"/>
</dbReference>
<dbReference type="InterPro" id="IPR051606">
    <property type="entry name" value="Polyketide_Oxido-like"/>
</dbReference>
<evidence type="ECO:0000259" key="2">
    <source>
        <dbReference type="Pfam" id="PF13460"/>
    </source>
</evidence>
<evidence type="ECO:0000256" key="1">
    <source>
        <dbReference type="ARBA" id="ARBA00038376"/>
    </source>
</evidence>
<protein>
    <submittedName>
        <fullName evidence="3">NAD(P)-binding protein</fullName>
    </submittedName>
</protein>
<name>A0A132B992_MOLSC</name>
<dbReference type="AlphaFoldDB" id="A0A132B992"/>
<gene>
    <name evidence="3" type="ORF">LY89DRAFT_724526</name>
</gene>
<dbReference type="OrthoDB" id="419598at2759"/>
<evidence type="ECO:0000313" key="4">
    <source>
        <dbReference type="Proteomes" id="UP000070700"/>
    </source>
</evidence>
<organism evidence="3 4">
    <name type="scientific">Mollisia scopiformis</name>
    <name type="common">Conifer needle endophyte fungus</name>
    <name type="synonym">Phialocephala scopiformis</name>
    <dbReference type="NCBI Taxonomy" id="149040"/>
    <lineage>
        <taxon>Eukaryota</taxon>
        <taxon>Fungi</taxon>
        <taxon>Dikarya</taxon>
        <taxon>Ascomycota</taxon>
        <taxon>Pezizomycotina</taxon>
        <taxon>Leotiomycetes</taxon>
        <taxon>Helotiales</taxon>
        <taxon>Mollisiaceae</taxon>
        <taxon>Mollisia</taxon>
    </lineage>
</organism>
<dbReference type="Proteomes" id="UP000070700">
    <property type="component" value="Unassembled WGS sequence"/>
</dbReference>
<proteinExistence type="inferred from homology"/>
<keyword evidence="4" id="KW-1185">Reference proteome</keyword>
<sequence length="231" mass="24277">MHFLILGGSGRTGRLVITYALSHNHSVTALIRTPSSLADLASRFPNLTLVPGSPTSSADITTAINATSSPPTAVIITLASLRKSNSPFSASISSPTFMTDANVAVLQAMREARPGIGRVVTLSAFGVGDSRGGLWAPFRWVVYSGGMRVGMEDHAGVERVLRRAEGVQWTLVRAAMLGDDEGFEGGVRVLGEKGEGAGLMEKVGRGRVAAFIVEKCLEGGEWVGRTPVIAD</sequence>
<dbReference type="RefSeq" id="XP_018063321.1">
    <property type="nucleotide sequence ID" value="XM_018218907.1"/>
</dbReference>
<feature type="domain" description="NAD(P)-binding" evidence="2">
    <location>
        <begin position="7"/>
        <end position="214"/>
    </location>
</feature>
<dbReference type="SUPFAM" id="SSF51735">
    <property type="entry name" value="NAD(P)-binding Rossmann-fold domains"/>
    <property type="match status" value="1"/>
</dbReference>
<dbReference type="InParanoid" id="A0A132B992"/>
<dbReference type="Gene3D" id="3.40.50.720">
    <property type="entry name" value="NAD(P)-binding Rossmann-like Domain"/>
    <property type="match status" value="1"/>
</dbReference>
<dbReference type="PANTHER" id="PTHR43355">
    <property type="entry name" value="FLAVIN REDUCTASE (NADPH)"/>
    <property type="match status" value="1"/>
</dbReference>
<evidence type="ECO:0000313" key="3">
    <source>
        <dbReference type="EMBL" id="KUJ08966.1"/>
    </source>
</evidence>
<dbReference type="GO" id="GO:0004074">
    <property type="term" value="F:biliverdin reductase [NAD(P)H] activity"/>
    <property type="evidence" value="ECO:0007669"/>
    <property type="project" value="TreeGrafter"/>
</dbReference>
<dbReference type="InterPro" id="IPR036291">
    <property type="entry name" value="NAD(P)-bd_dom_sf"/>
</dbReference>
<dbReference type="KEGG" id="psco:LY89DRAFT_724526"/>
<dbReference type="InterPro" id="IPR016040">
    <property type="entry name" value="NAD(P)-bd_dom"/>
</dbReference>
<dbReference type="STRING" id="149040.A0A132B992"/>
<dbReference type="GO" id="GO:0042602">
    <property type="term" value="F:riboflavin reductase (NADPH) activity"/>
    <property type="evidence" value="ECO:0007669"/>
    <property type="project" value="TreeGrafter"/>
</dbReference>
<dbReference type="GeneID" id="28828633"/>
<accession>A0A132B992</accession>
<comment type="similarity">
    <text evidence="1">Belongs to the avfA family.</text>
</comment>